<dbReference type="EMBL" id="CABITT030000008">
    <property type="protein sequence ID" value="VVB17687.1"/>
    <property type="molecule type" value="Genomic_DNA"/>
</dbReference>
<dbReference type="InterPro" id="IPR001810">
    <property type="entry name" value="F-box_dom"/>
</dbReference>
<dbReference type="SUPFAM" id="SSF81383">
    <property type="entry name" value="F-box domain"/>
    <property type="match status" value="1"/>
</dbReference>
<evidence type="ECO:0000313" key="2">
    <source>
        <dbReference type="EMBL" id="VVB17687.1"/>
    </source>
</evidence>
<evidence type="ECO:0000313" key="3">
    <source>
        <dbReference type="Proteomes" id="UP000489600"/>
    </source>
</evidence>
<name>A0A565CVS4_9BRAS</name>
<dbReference type="PANTHER" id="PTHR31672:SF13">
    <property type="entry name" value="F-BOX PROTEIN CPR30-LIKE"/>
    <property type="match status" value="1"/>
</dbReference>
<organism evidence="2 3">
    <name type="scientific">Arabis nemorensis</name>
    <dbReference type="NCBI Taxonomy" id="586526"/>
    <lineage>
        <taxon>Eukaryota</taxon>
        <taxon>Viridiplantae</taxon>
        <taxon>Streptophyta</taxon>
        <taxon>Embryophyta</taxon>
        <taxon>Tracheophyta</taxon>
        <taxon>Spermatophyta</taxon>
        <taxon>Magnoliopsida</taxon>
        <taxon>eudicotyledons</taxon>
        <taxon>Gunneridae</taxon>
        <taxon>Pentapetalae</taxon>
        <taxon>rosids</taxon>
        <taxon>malvids</taxon>
        <taxon>Brassicales</taxon>
        <taxon>Brassicaceae</taxon>
        <taxon>Arabideae</taxon>
        <taxon>Arabis</taxon>
    </lineage>
</organism>
<dbReference type="NCBIfam" id="TIGR01640">
    <property type="entry name" value="F_box_assoc_1"/>
    <property type="match status" value="1"/>
</dbReference>
<accession>A0A565CVS4</accession>
<dbReference type="Pfam" id="PF08268">
    <property type="entry name" value="FBA_3"/>
    <property type="match status" value="1"/>
</dbReference>
<dbReference type="AlphaFoldDB" id="A0A565CVS4"/>
<gene>
    <name evidence="2" type="ORF">ANE_LOCUS28131</name>
</gene>
<feature type="domain" description="F-box" evidence="1">
    <location>
        <begin position="1"/>
        <end position="49"/>
    </location>
</feature>
<dbReference type="OrthoDB" id="591557at2759"/>
<sequence length="405" mass="46315">MANIPMDIVDDMFHRLPASTLVRFRVLSKPCFSLIDSPEFVASQLKRTLETGDNLMILLRGPRILRTVYLDSPDKVSDVEHPLQAGGLTEVFGSCNGLVGLINSPVDIAIFNPSTRKIHRLPAEPIDLTVKITLEDVFYGLGYDSVNNDYKVVRMVQSKVDRSKKRFPVPFEIKVFSLKRNSWKEIHLRFEVLILFINPYYHLLYRRGNGVLASNSLHWILPRSQGDVAFNTIVRFDLASEELGVVSFPRDLYCEDNMDIGVLDGLLCLMCYEEFSHVDIWVLTEYKGYHSRSWTKMFRVPKPDDVESLELLRPLMYSKDKTKILMEINNAMNLMWFDLESKTLTRVGIKDCDNPYSAEILVSSLVLGCNGDLPKKEGKARGDKKKYKSNKRGDGFLSKGFKLKL</sequence>
<dbReference type="PROSITE" id="PS50181">
    <property type="entry name" value="FBOX"/>
    <property type="match status" value="1"/>
</dbReference>
<keyword evidence="3" id="KW-1185">Reference proteome</keyword>
<dbReference type="InterPro" id="IPR017451">
    <property type="entry name" value="F-box-assoc_interact_dom"/>
</dbReference>
<protein>
    <recommendedName>
        <fullName evidence="1">F-box domain-containing protein</fullName>
    </recommendedName>
</protein>
<evidence type="ECO:0000259" key="1">
    <source>
        <dbReference type="PROSITE" id="PS50181"/>
    </source>
</evidence>
<dbReference type="Proteomes" id="UP000489600">
    <property type="component" value="Unassembled WGS sequence"/>
</dbReference>
<dbReference type="PANTHER" id="PTHR31672">
    <property type="entry name" value="BNACNNG10540D PROTEIN"/>
    <property type="match status" value="1"/>
</dbReference>
<dbReference type="InterPro" id="IPR036047">
    <property type="entry name" value="F-box-like_dom_sf"/>
</dbReference>
<dbReference type="InterPro" id="IPR013187">
    <property type="entry name" value="F-box-assoc_dom_typ3"/>
</dbReference>
<proteinExistence type="predicted"/>
<reference evidence="2" key="1">
    <citation type="submission" date="2019-07" db="EMBL/GenBank/DDBJ databases">
        <authorList>
            <person name="Dittberner H."/>
        </authorList>
    </citation>
    <scope>NUCLEOTIDE SEQUENCE [LARGE SCALE GENOMIC DNA]</scope>
</reference>
<dbReference type="InterPro" id="IPR050796">
    <property type="entry name" value="SCF_F-box_component"/>
</dbReference>
<comment type="caution">
    <text evidence="2">The sequence shown here is derived from an EMBL/GenBank/DDBJ whole genome shotgun (WGS) entry which is preliminary data.</text>
</comment>